<dbReference type="PANTHER" id="PTHR47706">
    <property type="entry name" value="NMRA-LIKE FAMILY PROTEIN"/>
    <property type="match status" value="1"/>
</dbReference>
<keyword evidence="5" id="KW-1185">Reference proteome</keyword>
<dbReference type="Pfam" id="PF05368">
    <property type="entry name" value="NmrA"/>
    <property type="match status" value="1"/>
</dbReference>
<dbReference type="GO" id="GO:0016491">
    <property type="term" value="F:oxidoreductase activity"/>
    <property type="evidence" value="ECO:0007669"/>
    <property type="project" value="UniProtKB-KW"/>
</dbReference>
<dbReference type="InterPro" id="IPR008030">
    <property type="entry name" value="NmrA-like"/>
</dbReference>
<dbReference type="AlphaFoldDB" id="A0A2V5IEA9"/>
<dbReference type="Gene3D" id="3.40.50.720">
    <property type="entry name" value="NAD(P)-binding Rossmann-like Domain"/>
    <property type="match status" value="1"/>
</dbReference>
<evidence type="ECO:0000256" key="1">
    <source>
        <dbReference type="ARBA" id="ARBA00022857"/>
    </source>
</evidence>
<sequence length="313" mass="33306">MRYNRIAVYGHRGWASSAIVHALASSGAPIRVLHRPGSDISTLPGNVSAVKVDVSDETAVVAALADIDIVIALVGHEGVTRQHHFINAIPKTSVQLFVPSELAARYDAQGLRIPVNQAKKAVELAAQAAAIPMTMVLVGNFAEFALATPAMGVDYANNRIIFTGDSATRPVNLCTRAYVAAAYASIFASTPLDRLKHRTLALSELRPTGDDIAAALTERHGARTRRATETIEAVDARIDGFLRAGQPFALAFYCRRIWGAGLQTGMVGEDIWEVPGYVKAGLGELVVGGGLAAYRTLPREVWGGFEEGFAACA</sequence>
<gene>
    <name evidence="4" type="ORF">BP00DRAFT_389146</name>
</gene>
<keyword evidence="2" id="KW-0560">Oxidoreductase</keyword>
<dbReference type="Proteomes" id="UP000248817">
    <property type="component" value="Unassembled WGS sequence"/>
</dbReference>
<dbReference type="SUPFAM" id="SSF51735">
    <property type="entry name" value="NAD(P)-binding Rossmann-fold domains"/>
    <property type="match status" value="1"/>
</dbReference>
<dbReference type="InterPro" id="IPR051609">
    <property type="entry name" value="NmrA/Isoflavone_reductase-like"/>
</dbReference>
<evidence type="ECO:0000256" key="2">
    <source>
        <dbReference type="ARBA" id="ARBA00023002"/>
    </source>
</evidence>
<accession>A0A2V5IEA9</accession>
<organism evidence="4 5">
    <name type="scientific">Aspergillus indologenus CBS 114.80</name>
    <dbReference type="NCBI Taxonomy" id="1450541"/>
    <lineage>
        <taxon>Eukaryota</taxon>
        <taxon>Fungi</taxon>
        <taxon>Dikarya</taxon>
        <taxon>Ascomycota</taxon>
        <taxon>Pezizomycotina</taxon>
        <taxon>Eurotiomycetes</taxon>
        <taxon>Eurotiomycetidae</taxon>
        <taxon>Eurotiales</taxon>
        <taxon>Aspergillaceae</taxon>
        <taxon>Aspergillus</taxon>
        <taxon>Aspergillus subgen. Circumdati</taxon>
    </lineage>
</organism>
<evidence type="ECO:0000259" key="3">
    <source>
        <dbReference type="Pfam" id="PF05368"/>
    </source>
</evidence>
<protein>
    <submittedName>
        <fullName evidence="4">NAD(P)-binding protein</fullName>
    </submittedName>
</protein>
<name>A0A2V5IEA9_9EURO</name>
<evidence type="ECO:0000313" key="4">
    <source>
        <dbReference type="EMBL" id="PYI35008.1"/>
    </source>
</evidence>
<keyword evidence="1" id="KW-0521">NADP</keyword>
<dbReference type="EMBL" id="KZ825472">
    <property type="protein sequence ID" value="PYI35008.1"/>
    <property type="molecule type" value="Genomic_DNA"/>
</dbReference>
<feature type="domain" description="NmrA-like" evidence="3">
    <location>
        <begin position="4"/>
        <end position="226"/>
    </location>
</feature>
<reference evidence="4 5" key="1">
    <citation type="submission" date="2018-02" db="EMBL/GenBank/DDBJ databases">
        <title>The genomes of Aspergillus section Nigri reveals drivers in fungal speciation.</title>
        <authorList>
            <consortium name="DOE Joint Genome Institute"/>
            <person name="Vesth T.C."/>
            <person name="Nybo J."/>
            <person name="Theobald S."/>
            <person name="Brandl J."/>
            <person name="Frisvad J.C."/>
            <person name="Nielsen K.F."/>
            <person name="Lyhne E.K."/>
            <person name="Kogle M.E."/>
            <person name="Kuo A."/>
            <person name="Riley R."/>
            <person name="Clum A."/>
            <person name="Nolan M."/>
            <person name="Lipzen A."/>
            <person name="Salamov A."/>
            <person name="Henrissat B."/>
            <person name="Wiebenga A."/>
            <person name="De vries R.P."/>
            <person name="Grigoriev I.V."/>
            <person name="Mortensen U.H."/>
            <person name="Andersen M.R."/>
            <person name="Baker S.E."/>
        </authorList>
    </citation>
    <scope>NUCLEOTIDE SEQUENCE [LARGE SCALE GENOMIC DNA]</scope>
    <source>
        <strain evidence="4 5">CBS 114.80</strain>
    </source>
</reference>
<proteinExistence type="predicted"/>
<evidence type="ECO:0000313" key="5">
    <source>
        <dbReference type="Proteomes" id="UP000248817"/>
    </source>
</evidence>
<dbReference type="PANTHER" id="PTHR47706:SF9">
    <property type="entry name" value="NMRA-LIKE DOMAIN-CONTAINING PROTEIN-RELATED"/>
    <property type="match status" value="1"/>
</dbReference>
<dbReference type="InterPro" id="IPR036291">
    <property type="entry name" value="NAD(P)-bd_dom_sf"/>
</dbReference>